<dbReference type="Proteomes" id="UP000044377">
    <property type="component" value="Unassembled WGS sequence"/>
</dbReference>
<reference evidence="2" key="1">
    <citation type="submission" date="2015-01" db="EMBL/GenBank/DDBJ databases">
        <authorList>
            <person name="Paterson Steve"/>
        </authorList>
    </citation>
    <scope>NUCLEOTIDE SEQUENCE [LARGE SCALE GENOMIC DNA]</scope>
    <source>
        <strain evidence="2">OBR1</strain>
    </source>
</reference>
<organism evidence="1 2">
    <name type="scientific">Brenneria goodwinii</name>
    <dbReference type="NCBI Taxonomy" id="1109412"/>
    <lineage>
        <taxon>Bacteria</taxon>
        <taxon>Pseudomonadati</taxon>
        <taxon>Pseudomonadota</taxon>
        <taxon>Gammaproteobacteria</taxon>
        <taxon>Enterobacterales</taxon>
        <taxon>Pectobacteriaceae</taxon>
        <taxon>Brenneria</taxon>
    </lineage>
</organism>
<dbReference type="STRING" id="1109412.BN1221_03779c"/>
<accession>A0A0G4K010</accession>
<evidence type="ECO:0000313" key="2">
    <source>
        <dbReference type="Proteomes" id="UP000044377"/>
    </source>
</evidence>
<sequence length="57" mass="6997">MKMAHFMRHFFYLSFSVPPSFRLPEFIRPLPLSAWQSHPTNASAFRRVIHFYFTRMY</sequence>
<dbReference type="EMBL" id="CGIG01000001">
    <property type="protein sequence ID" value="CPR19475.1"/>
    <property type="molecule type" value="Genomic_DNA"/>
</dbReference>
<evidence type="ECO:0000313" key="1">
    <source>
        <dbReference type="EMBL" id="CPR19475.1"/>
    </source>
</evidence>
<protein>
    <submittedName>
        <fullName evidence="1">Uncharacterized protein</fullName>
    </submittedName>
</protein>
<dbReference type="AlphaFoldDB" id="A0A0G4K010"/>
<gene>
    <name evidence="1" type="ORF">BN1221_03779c</name>
</gene>
<keyword evidence="2" id="KW-1185">Reference proteome</keyword>
<name>A0A0G4K010_9GAMM</name>
<proteinExistence type="predicted"/>